<sequence>MRLRFPWRILLSGLAVAGTAVAAAADDAAFAQDILRAHNQVRCLHGVAPLAWHAGVAAYARHWVRQGGFDHSDSYNAPIGPLGENLYGSSEVPTGAEAVQSWYSEVSDYRPEDPSGAAGHFTAMVWKGARYLGCARAGGNLFCNYWSGTRTADCSTPNMQGCYRAQVLPRVRTSAQCP</sequence>
<feature type="chain" id="PRO_5031552805" evidence="1">
    <location>
        <begin position="23"/>
        <end position="178"/>
    </location>
</feature>
<proteinExistence type="predicted"/>
<feature type="signal peptide" evidence="1">
    <location>
        <begin position="1"/>
        <end position="22"/>
    </location>
</feature>
<dbReference type="Proteomes" id="UP000518288">
    <property type="component" value="Unassembled WGS sequence"/>
</dbReference>
<dbReference type="Gene3D" id="3.40.33.10">
    <property type="entry name" value="CAP"/>
    <property type="match status" value="1"/>
</dbReference>
<dbReference type="PRINTS" id="PR00837">
    <property type="entry name" value="V5TPXLIKE"/>
</dbReference>
<comment type="caution">
    <text evidence="3">The sequence shown here is derived from an EMBL/GenBank/DDBJ whole genome shotgun (WGS) entry which is preliminary data.</text>
</comment>
<keyword evidence="4" id="KW-1185">Reference proteome</keyword>
<evidence type="ECO:0000313" key="4">
    <source>
        <dbReference type="Proteomes" id="UP000518288"/>
    </source>
</evidence>
<feature type="domain" description="SCP" evidence="2">
    <location>
        <begin position="29"/>
        <end position="153"/>
    </location>
</feature>
<dbReference type="RefSeq" id="WP_179635314.1">
    <property type="nucleotide sequence ID" value="NZ_CAXYYM010000035.1"/>
</dbReference>
<name>A0A7Y9U8K4_9BURK</name>
<protein>
    <submittedName>
        <fullName evidence="3">Pathogenesis-related protein 1</fullName>
    </submittedName>
</protein>
<dbReference type="InterPro" id="IPR001283">
    <property type="entry name" value="CRISP-related"/>
</dbReference>
<dbReference type="InterPro" id="IPR035940">
    <property type="entry name" value="CAP_sf"/>
</dbReference>
<dbReference type="AlphaFoldDB" id="A0A7Y9U8K4"/>
<dbReference type="Pfam" id="PF00188">
    <property type="entry name" value="CAP"/>
    <property type="match status" value="1"/>
</dbReference>
<organism evidence="3 4">
    <name type="scientific">Sphaerotilus montanus</name>
    <dbReference type="NCBI Taxonomy" id="522889"/>
    <lineage>
        <taxon>Bacteria</taxon>
        <taxon>Pseudomonadati</taxon>
        <taxon>Pseudomonadota</taxon>
        <taxon>Betaproteobacteria</taxon>
        <taxon>Burkholderiales</taxon>
        <taxon>Sphaerotilaceae</taxon>
        <taxon>Sphaerotilus</taxon>
    </lineage>
</organism>
<evidence type="ECO:0000256" key="1">
    <source>
        <dbReference type="SAM" id="SignalP"/>
    </source>
</evidence>
<dbReference type="InterPro" id="IPR014044">
    <property type="entry name" value="CAP_dom"/>
</dbReference>
<evidence type="ECO:0000313" key="3">
    <source>
        <dbReference type="EMBL" id="NYG34706.1"/>
    </source>
</evidence>
<evidence type="ECO:0000259" key="2">
    <source>
        <dbReference type="SMART" id="SM00198"/>
    </source>
</evidence>
<dbReference type="PANTHER" id="PTHR10334">
    <property type="entry name" value="CYSTEINE-RICH SECRETORY PROTEIN-RELATED"/>
    <property type="match status" value="1"/>
</dbReference>
<gene>
    <name evidence="3" type="ORF">BDD16_003692</name>
</gene>
<dbReference type="SUPFAM" id="SSF55797">
    <property type="entry name" value="PR-1-like"/>
    <property type="match status" value="1"/>
</dbReference>
<dbReference type="EMBL" id="JACCFH010000001">
    <property type="protein sequence ID" value="NYG34706.1"/>
    <property type="molecule type" value="Genomic_DNA"/>
</dbReference>
<accession>A0A7Y9U8K4</accession>
<dbReference type="SMART" id="SM00198">
    <property type="entry name" value="SCP"/>
    <property type="match status" value="1"/>
</dbReference>
<keyword evidence="1" id="KW-0732">Signal</keyword>
<reference evidence="3 4" key="1">
    <citation type="submission" date="2020-07" db="EMBL/GenBank/DDBJ databases">
        <title>Genomic Encyclopedia of Archaeal and Bacterial Type Strains, Phase II (KMG-II): from individual species to whole genera.</title>
        <authorList>
            <person name="Goeker M."/>
        </authorList>
    </citation>
    <scope>NUCLEOTIDE SEQUENCE [LARGE SCALE GENOMIC DNA]</scope>
    <source>
        <strain evidence="3 4">DSM 21226</strain>
    </source>
</reference>